<evidence type="ECO:0000313" key="2">
    <source>
        <dbReference type="Proteomes" id="UP000735302"/>
    </source>
</evidence>
<name>A0AAV3ZX90_9GAST</name>
<gene>
    <name evidence="1" type="ORF">PoB_002631500</name>
</gene>
<reference evidence="1 2" key="1">
    <citation type="journal article" date="2021" name="Elife">
        <title>Chloroplast acquisition without the gene transfer in kleptoplastic sea slugs, Plakobranchus ocellatus.</title>
        <authorList>
            <person name="Maeda T."/>
            <person name="Takahashi S."/>
            <person name="Yoshida T."/>
            <person name="Shimamura S."/>
            <person name="Takaki Y."/>
            <person name="Nagai Y."/>
            <person name="Toyoda A."/>
            <person name="Suzuki Y."/>
            <person name="Arimoto A."/>
            <person name="Ishii H."/>
            <person name="Satoh N."/>
            <person name="Nishiyama T."/>
            <person name="Hasebe M."/>
            <person name="Maruyama T."/>
            <person name="Minagawa J."/>
            <person name="Obokata J."/>
            <person name="Shigenobu S."/>
        </authorList>
    </citation>
    <scope>NUCLEOTIDE SEQUENCE [LARGE SCALE GENOMIC DNA]</scope>
</reference>
<evidence type="ECO:0000313" key="1">
    <source>
        <dbReference type="EMBL" id="GFN99809.1"/>
    </source>
</evidence>
<sequence>MTLLHFQLCSFMYEYETRRTNEAAQKKIQTFYSSCLRPIFNIRWPERIKNKEMWEQASQTPERGQIKRRGKRLKWTHSQNFRKFTTSITSQALLGIRRRREREEHKGRT</sequence>
<protein>
    <submittedName>
        <fullName evidence="1">Uncharacterized protein</fullName>
    </submittedName>
</protein>
<dbReference type="AlphaFoldDB" id="A0AAV3ZX90"/>
<accession>A0AAV3ZX90</accession>
<dbReference type="Proteomes" id="UP000735302">
    <property type="component" value="Unassembled WGS sequence"/>
</dbReference>
<organism evidence="1 2">
    <name type="scientific">Plakobranchus ocellatus</name>
    <dbReference type="NCBI Taxonomy" id="259542"/>
    <lineage>
        <taxon>Eukaryota</taxon>
        <taxon>Metazoa</taxon>
        <taxon>Spiralia</taxon>
        <taxon>Lophotrochozoa</taxon>
        <taxon>Mollusca</taxon>
        <taxon>Gastropoda</taxon>
        <taxon>Heterobranchia</taxon>
        <taxon>Euthyneura</taxon>
        <taxon>Panpulmonata</taxon>
        <taxon>Sacoglossa</taxon>
        <taxon>Placobranchoidea</taxon>
        <taxon>Plakobranchidae</taxon>
        <taxon>Plakobranchus</taxon>
    </lineage>
</organism>
<proteinExistence type="predicted"/>
<comment type="caution">
    <text evidence="1">The sequence shown here is derived from an EMBL/GenBank/DDBJ whole genome shotgun (WGS) entry which is preliminary data.</text>
</comment>
<dbReference type="EMBL" id="BLXT01003024">
    <property type="protein sequence ID" value="GFN99809.1"/>
    <property type="molecule type" value="Genomic_DNA"/>
</dbReference>
<keyword evidence="2" id="KW-1185">Reference proteome</keyword>